<dbReference type="FunFam" id="3.40.50.410:FF:000015">
    <property type="entry name" value="General transcription factor IIH subunit 2"/>
    <property type="match status" value="1"/>
</dbReference>
<dbReference type="PROSITE" id="PS50234">
    <property type="entry name" value="VWFA"/>
    <property type="match status" value="1"/>
</dbReference>
<dbReference type="OrthoDB" id="284275at2759"/>
<protein>
    <recommendedName>
        <fullName evidence="12">General transcription and DNA repair factor IIH</fullName>
    </recommendedName>
</protein>
<evidence type="ECO:0000313" key="16">
    <source>
        <dbReference type="EMBL" id="KSA00545.1"/>
    </source>
</evidence>
<evidence type="ECO:0000256" key="13">
    <source>
        <dbReference type="PIRSR" id="PIRSR015919-1"/>
    </source>
</evidence>
<evidence type="ECO:0000256" key="5">
    <source>
        <dbReference type="ARBA" id="ARBA00022763"/>
    </source>
</evidence>
<dbReference type="PANTHER" id="PTHR12695">
    <property type="entry name" value="GENERAL TRANSCRIPTION FACTOR IIH SUBUNIT 2"/>
    <property type="match status" value="1"/>
</dbReference>
<keyword evidence="10" id="KW-0234">DNA repair</keyword>
<dbReference type="InterPro" id="IPR012170">
    <property type="entry name" value="TFIIH_SSL1/p44"/>
</dbReference>
<dbReference type="AlphaFoldDB" id="A0A0V1PWB7"/>
<dbReference type="GO" id="GO:0006367">
    <property type="term" value="P:transcription initiation at RNA polymerase II promoter"/>
    <property type="evidence" value="ECO:0007669"/>
    <property type="project" value="UniProtKB-ARBA"/>
</dbReference>
<evidence type="ECO:0000256" key="6">
    <source>
        <dbReference type="ARBA" id="ARBA00022771"/>
    </source>
</evidence>
<evidence type="ECO:0000256" key="3">
    <source>
        <dbReference type="ARBA" id="ARBA00006092"/>
    </source>
</evidence>
<dbReference type="InterPro" id="IPR004595">
    <property type="entry name" value="TFIIH_C1-like_dom"/>
</dbReference>
<dbReference type="EMBL" id="LMYN01000083">
    <property type="protein sequence ID" value="KSA00545.1"/>
    <property type="molecule type" value="Genomic_DNA"/>
</dbReference>
<evidence type="ECO:0000256" key="4">
    <source>
        <dbReference type="ARBA" id="ARBA00022723"/>
    </source>
</evidence>
<evidence type="ECO:0000313" key="17">
    <source>
        <dbReference type="Proteomes" id="UP000054251"/>
    </source>
</evidence>
<evidence type="ECO:0000256" key="14">
    <source>
        <dbReference type="SAM" id="MobiDB-lite"/>
    </source>
</evidence>
<dbReference type="SUPFAM" id="SSF57889">
    <property type="entry name" value="Cysteine-rich domain"/>
    <property type="match status" value="1"/>
</dbReference>
<comment type="function">
    <text evidence="1">Component of the general transcription and DNA repair factor IIH (TFIIH) core complex, which is involved in general and transcription-coupled nucleotide excision repair (NER) of damaged DNA and, when complexed to TFIIK, in RNA transcription by RNA polymerase II. In NER, TFIIH acts by opening DNA around the lesion to allow the excision of the damaged oligonucleotide and its replacement by a new DNA fragment. In transcription, TFIIH has an essential role in transcription initiation. When the pre-initiation complex (PIC) has been established, TFIIH is required for promoter opening and promoter escape. Phosphorylation of the C-terminal tail (CTD) of the largest subunit of RNA polymerase II by the kinase module TFIIK controls the initiation of transcription.</text>
</comment>
<keyword evidence="8 12" id="KW-0805">Transcription regulation</keyword>
<feature type="compositionally biased region" description="Polar residues" evidence="14">
    <location>
        <begin position="15"/>
        <end position="31"/>
    </location>
</feature>
<evidence type="ECO:0000256" key="7">
    <source>
        <dbReference type="ARBA" id="ARBA00022833"/>
    </source>
</evidence>
<dbReference type="GO" id="GO:0006357">
    <property type="term" value="P:regulation of transcription by RNA polymerase II"/>
    <property type="evidence" value="ECO:0007669"/>
    <property type="project" value="UniProtKB-UniRule"/>
</dbReference>
<keyword evidence="17" id="KW-1185">Reference proteome</keyword>
<dbReference type="Gene3D" id="3.30.40.10">
    <property type="entry name" value="Zinc/RING finger domain, C3HC4 (zinc finger)"/>
    <property type="match status" value="1"/>
</dbReference>
<evidence type="ECO:0000256" key="10">
    <source>
        <dbReference type="ARBA" id="ARBA00023204"/>
    </source>
</evidence>
<comment type="subcellular location">
    <subcellularLocation>
        <location evidence="2 12">Nucleus</location>
    </subcellularLocation>
</comment>
<name>A0A0V1PWB7_9ASCO</name>
<feature type="domain" description="VWFA" evidence="15">
    <location>
        <begin position="119"/>
        <end position="315"/>
    </location>
</feature>
<dbReference type="InterPro" id="IPR007198">
    <property type="entry name" value="Ssl1-like"/>
</dbReference>
<dbReference type="GeneID" id="26840695"/>
<dbReference type="RefSeq" id="XP_015466647.1">
    <property type="nucleotide sequence ID" value="XM_015612515.1"/>
</dbReference>
<dbReference type="InterPro" id="IPR013087">
    <property type="entry name" value="Znf_C2H2_type"/>
</dbReference>
<dbReference type="Pfam" id="PF04056">
    <property type="entry name" value="Ssl1"/>
    <property type="match status" value="1"/>
</dbReference>
<dbReference type="SUPFAM" id="SSF53300">
    <property type="entry name" value="vWA-like"/>
    <property type="match status" value="1"/>
</dbReference>
<dbReference type="PIRSF" id="PIRSF015919">
    <property type="entry name" value="TFIIH_SSL1"/>
    <property type="match status" value="1"/>
</dbReference>
<organism evidence="16 17">
    <name type="scientific">Debaryomyces fabryi</name>
    <dbReference type="NCBI Taxonomy" id="58627"/>
    <lineage>
        <taxon>Eukaryota</taxon>
        <taxon>Fungi</taxon>
        <taxon>Dikarya</taxon>
        <taxon>Ascomycota</taxon>
        <taxon>Saccharomycotina</taxon>
        <taxon>Pichiomycetes</taxon>
        <taxon>Debaryomycetaceae</taxon>
        <taxon>Debaryomyces</taxon>
    </lineage>
</organism>
<evidence type="ECO:0000256" key="12">
    <source>
        <dbReference type="PIRNR" id="PIRNR015919"/>
    </source>
</evidence>
<dbReference type="Proteomes" id="UP000054251">
    <property type="component" value="Unassembled WGS sequence"/>
</dbReference>
<keyword evidence="5" id="KW-0227">DNA damage</keyword>
<keyword evidence="6" id="KW-0863">Zinc-finger</keyword>
<dbReference type="Gene3D" id="3.40.50.410">
    <property type="entry name" value="von Willebrand factor, type A domain"/>
    <property type="match status" value="1"/>
</dbReference>
<dbReference type="GO" id="GO:0005675">
    <property type="term" value="C:transcription factor TFIIH holo complex"/>
    <property type="evidence" value="ECO:0007669"/>
    <property type="project" value="UniProtKB-UniRule"/>
</dbReference>
<evidence type="ECO:0000256" key="8">
    <source>
        <dbReference type="ARBA" id="ARBA00023015"/>
    </source>
</evidence>
<dbReference type="FunFam" id="3.30.40.10:FF:000477">
    <property type="entry name" value="General transcription and DNA repair factor IIH"/>
    <property type="match status" value="1"/>
</dbReference>
<keyword evidence="4 12" id="KW-0479">Metal-binding</keyword>
<dbReference type="InterPro" id="IPR002035">
    <property type="entry name" value="VWF_A"/>
</dbReference>
<evidence type="ECO:0000256" key="1">
    <source>
        <dbReference type="ARBA" id="ARBA00002817"/>
    </source>
</evidence>
<keyword evidence="9 12" id="KW-0804">Transcription</keyword>
<evidence type="ECO:0000256" key="9">
    <source>
        <dbReference type="ARBA" id="ARBA00023163"/>
    </source>
</evidence>
<dbReference type="Pfam" id="PF07975">
    <property type="entry name" value="C1_4"/>
    <property type="match status" value="1"/>
</dbReference>
<dbReference type="InterPro" id="IPR036465">
    <property type="entry name" value="vWFA_dom_sf"/>
</dbReference>
<dbReference type="PANTHER" id="PTHR12695:SF2">
    <property type="entry name" value="GENERAL TRANSCRIPTION FACTOR IIH SUBUNIT 2-RELATED"/>
    <property type="match status" value="1"/>
</dbReference>
<evidence type="ECO:0000256" key="11">
    <source>
        <dbReference type="ARBA" id="ARBA00023242"/>
    </source>
</evidence>
<dbReference type="GO" id="GO:0006289">
    <property type="term" value="P:nucleotide-excision repair"/>
    <property type="evidence" value="ECO:0007669"/>
    <property type="project" value="UniProtKB-UniRule"/>
</dbReference>
<dbReference type="GO" id="GO:0000439">
    <property type="term" value="C:transcription factor TFIIH core complex"/>
    <property type="evidence" value="ECO:0007669"/>
    <property type="project" value="UniProtKB-UniRule"/>
</dbReference>
<comment type="similarity">
    <text evidence="3 12">Belongs to the GTF2H2 family.</text>
</comment>
<proteinExistence type="inferred from homology"/>
<evidence type="ECO:0000256" key="2">
    <source>
        <dbReference type="ARBA" id="ARBA00004123"/>
    </source>
</evidence>
<dbReference type="SMART" id="SM01047">
    <property type="entry name" value="C1_4"/>
    <property type="match status" value="1"/>
</dbReference>
<feature type="zinc finger region" description="C4-type" evidence="13">
    <location>
        <begin position="398"/>
        <end position="415"/>
    </location>
</feature>
<comment type="caution">
    <text evidence="16">The sequence shown here is derived from an EMBL/GenBank/DDBJ whole genome shotgun (WGS) entry which is preliminary data.</text>
</comment>
<dbReference type="NCBIfam" id="TIGR00622">
    <property type="entry name" value="ssl1"/>
    <property type="match status" value="1"/>
</dbReference>
<accession>A0A0V1PWB7</accession>
<dbReference type="GO" id="GO:0008270">
    <property type="term" value="F:zinc ion binding"/>
    <property type="evidence" value="ECO:0007669"/>
    <property type="project" value="UniProtKB-UniRule"/>
</dbReference>
<keyword evidence="11 12" id="KW-0539">Nucleus</keyword>
<sequence length="514" mass="57370">MDESDEEYIAPQHTAADTPSVLSSNEASQKESLVLVDGVSKRTRSSGMTNQPRSGAVGDLKSANGGYAWEDEYQRPWDIVKDDEDGRSLETIIQTMIENRKKKIMRNPTTPFQRGIIRTLVVIIDGSLIMLEKDLRPTRFSMMLSLLQEFIVEYFDQNPISQLGIIMMRNGVANLVSEVNGLPQYHLDKIRQLKSRQHNKYEPKGDPSLQNALEMARSLLMYNFGTNLNDTKNSKEILIIFGALFTSDPGDIHKTINSLVNDEIKVKVIGLSAQVAICQELVNKTNNPNKPNTFWSANGNNYGVIMNEIHFRELLMDCVIPLPVTANTVINKNNSKEVPLIKMGFPLKIQPVITSSTSNLSIDFPQLCACHPTQDSHEAKHSDPTASLGTRSVIGYECPQCNNKVCHLPTICPICGLMLILSTHLARSYHHLVPLGDYKEVPVSKSYSSAYCYGCLLKFPSGIKNTDANEDGKTKMDSITSSRYRCGQCKNDFCIDCDVFVHESLHNCPGCENK</sequence>
<reference evidence="16 17" key="1">
    <citation type="submission" date="2015-11" db="EMBL/GenBank/DDBJ databases">
        <title>The genome of Debaryomyces fabryi.</title>
        <authorList>
            <person name="Tafer H."/>
            <person name="Lopandic K."/>
        </authorList>
    </citation>
    <scope>NUCLEOTIDE SEQUENCE [LARGE SCALE GENOMIC DNA]</scope>
    <source>
        <strain evidence="16 17">CBS 789</strain>
    </source>
</reference>
<dbReference type="InterPro" id="IPR013083">
    <property type="entry name" value="Znf_RING/FYVE/PHD"/>
</dbReference>
<gene>
    <name evidence="16" type="ORF">AC631_03686</name>
</gene>
<dbReference type="InterPro" id="IPR046349">
    <property type="entry name" value="C1-like_sf"/>
</dbReference>
<dbReference type="PROSITE" id="PS00028">
    <property type="entry name" value="ZINC_FINGER_C2H2_1"/>
    <property type="match status" value="1"/>
</dbReference>
<evidence type="ECO:0000259" key="15">
    <source>
        <dbReference type="PROSITE" id="PS50234"/>
    </source>
</evidence>
<feature type="region of interest" description="Disordered" evidence="14">
    <location>
        <begin position="1"/>
        <end position="60"/>
    </location>
</feature>
<keyword evidence="7 12" id="KW-0862">Zinc</keyword>